<dbReference type="RefSeq" id="WP_174879121.1">
    <property type="nucleotide sequence ID" value="NZ_CADEPK010000004.1"/>
</dbReference>
<dbReference type="Proteomes" id="UP001232245">
    <property type="component" value="Unassembled WGS sequence"/>
</dbReference>
<evidence type="ECO:0008006" key="3">
    <source>
        <dbReference type="Google" id="ProtNLM"/>
    </source>
</evidence>
<protein>
    <recommendedName>
        <fullName evidence="3">YaaC-like Protein</fullName>
    </recommendedName>
</protein>
<dbReference type="InterPro" id="IPR026988">
    <property type="entry name" value="YaaC-like"/>
</dbReference>
<evidence type="ECO:0000313" key="2">
    <source>
        <dbReference type="Proteomes" id="UP001232245"/>
    </source>
</evidence>
<accession>A0ABT9Z9H1</accession>
<gene>
    <name evidence="1" type="ORF">J2S02_005047</name>
</gene>
<evidence type="ECO:0000313" key="1">
    <source>
        <dbReference type="EMBL" id="MDQ0228660.1"/>
    </source>
</evidence>
<proteinExistence type="predicted"/>
<organism evidence="1 2">
    <name type="scientific">Metabacillus niabensis</name>
    <dbReference type="NCBI Taxonomy" id="324854"/>
    <lineage>
        <taxon>Bacteria</taxon>
        <taxon>Bacillati</taxon>
        <taxon>Bacillota</taxon>
        <taxon>Bacilli</taxon>
        <taxon>Bacillales</taxon>
        <taxon>Bacillaceae</taxon>
        <taxon>Metabacillus</taxon>
    </lineage>
</organism>
<sequence>MTQQYWERLLSYQSTQTIQKRLDNIYQHLHINNSNQLSYDNCYRFVYFLKHGENFFMQANQSPHAIQPMLLFYGLSQLIKACLLILDPEYPSSSTVLSHGVSSRKRKKQHYLFLNDEVKVQRNGLFPHIATKLYNIKHLEIEKYSMDLLLRQIPEMNEVYQFHLEKELFLKINSSQHEFVITEDISNHFHISSKRLAEILCENYAFEHLPNTKDSVVTINKNSVFKYNLNPFLYCLEDDCYYLPSTKDAFLNLPEILVHYLLLYNLSMISRYETEWWYDLLLTAPNNDYPFILRYMEIAKKKIPFYIINFLEDML</sequence>
<keyword evidence="2" id="KW-1185">Reference proteome</keyword>
<dbReference type="EMBL" id="JAUSTZ010000029">
    <property type="protein sequence ID" value="MDQ0228660.1"/>
    <property type="molecule type" value="Genomic_DNA"/>
</dbReference>
<reference evidence="1 2" key="1">
    <citation type="submission" date="2023-07" db="EMBL/GenBank/DDBJ databases">
        <title>Genomic Encyclopedia of Type Strains, Phase IV (KMG-IV): sequencing the most valuable type-strain genomes for metagenomic binning, comparative biology and taxonomic classification.</title>
        <authorList>
            <person name="Goeker M."/>
        </authorList>
    </citation>
    <scope>NUCLEOTIDE SEQUENCE [LARGE SCALE GENOMIC DNA]</scope>
    <source>
        <strain evidence="1 2">DSM 17723</strain>
    </source>
</reference>
<dbReference type="Pfam" id="PF14175">
    <property type="entry name" value="YaaC"/>
    <property type="match status" value="1"/>
</dbReference>
<comment type="caution">
    <text evidence="1">The sequence shown here is derived from an EMBL/GenBank/DDBJ whole genome shotgun (WGS) entry which is preliminary data.</text>
</comment>
<name>A0ABT9Z9H1_9BACI</name>